<protein>
    <submittedName>
        <fullName evidence="2">Uncharacterized protein</fullName>
    </submittedName>
</protein>
<keyword evidence="3" id="KW-1185">Reference proteome</keyword>
<reference evidence="2" key="1">
    <citation type="submission" date="2022-08" db="EMBL/GenBank/DDBJ databases">
        <authorList>
            <person name="Gutierrez-Valencia J."/>
        </authorList>
    </citation>
    <scope>NUCLEOTIDE SEQUENCE</scope>
</reference>
<comment type="caution">
    <text evidence="2">The sequence shown here is derived from an EMBL/GenBank/DDBJ whole genome shotgun (WGS) entry which is preliminary data.</text>
</comment>
<feature type="compositionally biased region" description="Basic residues" evidence="1">
    <location>
        <begin position="1"/>
        <end position="10"/>
    </location>
</feature>
<dbReference type="AlphaFoldDB" id="A0AAV0INQ9"/>
<gene>
    <name evidence="2" type="ORF">LITE_LOCUS10217</name>
</gene>
<organism evidence="2 3">
    <name type="scientific">Linum tenue</name>
    <dbReference type="NCBI Taxonomy" id="586396"/>
    <lineage>
        <taxon>Eukaryota</taxon>
        <taxon>Viridiplantae</taxon>
        <taxon>Streptophyta</taxon>
        <taxon>Embryophyta</taxon>
        <taxon>Tracheophyta</taxon>
        <taxon>Spermatophyta</taxon>
        <taxon>Magnoliopsida</taxon>
        <taxon>eudicotyledons</taxon>
        <taxon>Gunneridae</taxon>
        <taxon>Pentapetalae</taxon>
        <taxon>rosids</taxon>
        <taxon>fabids</taxon>
        <taxon>Malpighiales</taxon>
        <taxon>Linaceae</taxon>
        <taxon>Linum</taxon>
    </lineage>
</organism>
<dbReference type="EMBL" id="CAMGYJ010000004">
    <property type="protein sequence ID" value="CAI0399240.1"/>
    <property type="molecule type" value="Genomic_DNA"/>
</dbReference>
<name>A0AAV0INQ9_9ROSI</name>
<feature type="region of interest" description="Disordered" evidence="1">
    <location>
        <begin position="1"/>
        <end position="54"/>
    </location>
</feature>
<proteinExistence type="predicted"/>
<dbReference type="Proteomes" id="UP001154282">
    <property type="component" value="Unassembled WGS sequence"/>
</dbReference>
<evidence type="ECO:0000256" key="1">
    <source>
        <dbReference type="SAM" id="MobiDB-lite"/>
    </source>
</evidence>
<evidence type="ECO:0000313" key="2">
    <source>
        <dbReference type="EMBL" id="CAI0399240.1"/>
    </source>
</evidence>
<sequence length="68" mass="8221">MRQIIRRRHVQATDGRPNELPPDRIRPHDNRRRRDPTLQPGIRSGSVQPEYRVRQKRDQQLLQLVLLH</sequence>
<evidence type="ECO:0000313" key="3">
    <source>
        <dbReference type="Proteomes" id="UP001154282"/>
    </source>
</evidence>
<accession>A0AAV0INQ9</accession>